<evidence type="ECO:0000259" key="1">
    <source>
        <dbReference type="PROSITE" id="PS50937"/>
    </source>
</evidence>
<keyword evidence="3" id="KW-1185">Reference proteome</keyword>
<dbReference type="Proteomes" id="UP001165306">
    <property type="component" value="Unassembled WGS sequence"/>
</dbReference>
<organism evidence="2 3">
    <name type="scientific">Thermalbibacter longus</name>
    <dbReference type="NCBI Taxonomy" id="2951981"/>
    <lineage>
        <taxon>Bacteria</taxon>
        <taxon>Pseudomonadati</taxon>
        <taxon>Thermomicrobiota</taxon>
        <taxon>Thermomicrobia</taxon>
        <taxon>Thermomicrobiales</taxon>
        <taxon>Thermomicrobiaceae</taxon>
        <taxon>Thermalbibacter</taxon>
    </lineage>
</organism>
<protein>
    <submittedName>
        <fullName evidence="2">Helix-turn-helix domain-containing protein</fullName>
    </submittedName>
</protein>
<dbReference type="InterPro" id="IPR000551">
    <property type="entry name" value="MerR-type_HTH_dom"/>
</dbReference>
<dbReference type="GO" id="GO:0003677">
    <property type="term" value="F:DNA binding"/>
    <property type="evidence" value="ECO:0007669"/>
    <property type="project" value="InterPro"/>
</dbReference>
<dbReference type="PROSITE" id="PS50937">
    <property type="entry name" value="HTH_MERR_2"/>
    <property type="match status" value="1"/>
</dbReference>
<sequence length="76" mass="8738">MKTITIPDRIEYSITDAALLLGVSADTLRRLERQHKIKPAVRRRGQRRYTTADIALIDLYREGVIPAFADDPEAWE</sequence>
<dbReference type="Gene3D" id="1.10.1660.10">
    <property type="match status" value="1"/>
</dbReference>
<evidence type="ECO:0000313" key="2">
    <source>
        <dbReference type="EMBL" id="MCM8749786.1"/>
    </source>
</evidence>
<comment type="caution">
    <text evidence="2">The sequence shown here is derived from an EMBL/GenBank/DDBJ whole genome shotgun (WGS) entry which is preliminary data.</text>
</comment>
<dbReference type="Pfam" id="PF13411">
    <property type="entry name" value="MerR_1"/>
    <property type="match status" value="1"/>
</dbReference>
<reference evidence="2" key="1">
    <citation type="submission" date="2022-06" db="EMBL/GenBank/DDBJ databases">
        <title>CFH 74404 Thermomicrobiaceae sp.</title>
        <authorList>
            <person name="Ming H."/>
            <person name="Li W.-J."/>
            <person name="Zhao Z."/>
        </authorList>
    </citation>
    <scope>NUCLEOTIDE SEQUENCE</scope>
    <source>
        <strain evidence="2">CFH 74404</strain>
    </source>
</reference>
<accession>A0AA41WBI2</accession>
<dbReference type="EMBL" id="JAMSLR010000008">
    <property type="protein sequence ID" value="MCM8749786.1"/>
    <property type="molecule type" value="Genomic_DNA"/>
</dbReference>
<feature type="domain" description="HTH merR-type" evidence="1">
    <location>
        <begin position="11"/>
        <end position="54"/>
    </location>
</feature>
<dbReference type="GO" id="GO:0006355">
    <property type="term" value="P:regulation of DNA-templated transcription"/>
    <property type="evidence" value="ECO:0007669"/>
    <property type="project" value="InterPro"/>
</dbReference>
<gene>
    <name evidence="2" type="ORF">NET02_11555</name>
</gene>
<dbReference type="AlphaFoldDB" id="A0AA41WBI2"/>
<dbReference type="RefSeq" id="WP_284057570.1">
    <property type="nucleotide sequence ID" value="NZ_JAMSLR010000008.1"/>
</dbReference>
<dbReference type="InterPro" id="IPR009061">
    <property type="entry name" value="DNA-bd_dom_put_sf"/>
</dbReference>
<dbReference type="SUPFAM" id="SSF46955">
    <property type="entry name" value="Putative DNA-binding domain"/>
    <property type="match status" value="1"/>
</dbReference>
<evidence type="ECO:0000313" key="3">
    <source>
        <dbReference type="Proteomes" id="UP001165306"/>
    </source>
</evidence>
<proteinExistence type="predicted"/>
<name>A0AA41WBI2_9BACT</name>